<evidence type="ECO:0000313" key="3">
    <source>
        <dbReference type="Proteomes" id="UP001341444"/>
    </source>
</evidence>
<dbReference type="PROSITE" id="PS51186">
    <property type="entry name" value="GNAT"/>
    <property type="match status" value="1"/>
</dbReference>
<dbReference type="GO" id="GO:0016746">
    <property type="term" value="F:acyltransferase activity"/>
    <property type="evidence" value="ECO:0007669"/>
    <property type="project" value="UniProtKB-KW"/>
</dbReference>
<comment type="caution">
    <text evidence="2">The sequence shown here is derived from an EMBL/GenBank/DDBJ whole genome shotgun (WGS) entry which is preliminary data.</text>
</comment>
<accession>A0ABU6MH85</accession>
<keyword evidence="2" id="KW-0808">Transferase</keyword>
<evidence type="ECO:0000313" key="2">
    <source>
        <dbReference type="EMBL" id="MED1204038.1"/>
    </source>
</evidence>
<dbReference type="EC" id="2.3.1.-" evidence="2"/>
<dbReference type="EMBL" id="JARMAB010000019">
    <property type="protein sequence ID" value="MED1204038.1"/>
    <property type="molecule type" value="Genomic_DNA"/>
</dbReference>
<evidence type="ECO:0000259" key="1">
    <source>
        <dbReference type="PROSITE" id="PS51186"/>
    </source>
</evidence>
<sequence length="261" mass="29928">MIKKLNEKLNSQVMSFLKEEPSINLFIIGDIESFGYDKDFQELWGDFSETGELRGVLLRFYDTYIPYGKPGYDSEGFLNIIKANPNVKGISGKEEILLPFEQSMKNRFKKQLTYFSECTLESFSFQQEIEASIKEAGIEDIDRILSLRETIQEFVPNPNAKEMMMKGIETKTARTYYIEMNHEMVACASTTAENSISAMVVGVCTHNDHRQKGYASLVVQKLAKDLLKEGKSLCLFYDNPKAGRIYHKIGFKNIGKWTMLR</sequence>
<keyword evidence="2" id="KW-0012">Acyltransferase</keyword>
<dbReference type="Gene3D" id="3.40.630.30">
    <property type="match status" value="1"/>
</dbReference>
<name>A0ABU6MH85_9BACI</name>
<organism evidence="2 3">
    <name type="scientific">Heyndrickxia acidicola</name>
    <dbReference type="NCBI Taxonomy" id="209389"/>
    <lineage>
        <taxon>Bacteria</taxon>
        <taxon>Bacillati</taxon>
        <taxon>Bacillota</taxon>
        <taxon>Bacilli</taxon>
        <taxon>Bacillales</taxon>
        <taxon>Bacillaceae</taxon>
        <taxon>Heyndrickxia</taxon>
    </lineage>
</organism>
<dbReference type="InterPro" id="IPR016181">
    <property type="entry name" value="Acyl_CoA_acyltransferase"/>
</dbReference>
<feature type="domain" description="N-acetyltransferase" evidence="1">
    <location>
        <begin position="131"/>
        <end position="261"/>
    </location>
</feature>
<protein>
    <submittedName>
        <fullName evidence="2">GNAT family N-acetyltransferase</fullName>
        <ecNumber evidence="2">2.3.1.-</ecNumber>
    </submittedName>
</protein>
<dbReference type="RefSeq" id="WP_066264351.1">
    <property type="nucleotide sequence ID" value="NZ_JARMAB010000019.1"/>
</dbReference>
<dbReference type="SUPFAM" id="SSF55729">
    <property type="entry name" value="Acyl-CoA N-acyltransferases (Nat)"/>
    <property type="match status" value="1"/>
</dbReference>
<keyword evidence="3" id="KW-1185">Reference proteome</keyword>
<dbReference type="InterPro" id="IPR000182">
    <property type="entry name" value="GNAT_dom"/>
</dbReference>
<dbReference type="InterPro" id="IPR013653">
    <property type="entry name" value="GCN5-like_dom"/>
</dbReference>
<reference evidence="2 3" key="1">
    <citation type="submission" date="2023-03" db="EMBL/GenBank/DDBJ databases">
        <title>Bacillus Genome Sequencing.</title>
        <authorList>
            <person name="Dunlap C."/>
        </authorList>
    </citation>
    <scope>NUCLEOTIDE SEQUENCE [LARGE SCALE GENOMIC DNA]</scope>
    <source>
        <strain evidence="2 3">B-23453</strain>
    </source>
</reference>
<dbReference type="Pfam" id="PF08445">
    <property type="entry name" value="FR47"/>
    <property type="match status" value="1"/>
</dbReference>
<proteinExistence type="predicted"/>
<gene>
    <name evidence="2" type="ORF">P4T90_13345</name>
</gene>
<dbReference type="Proteomes" id="UP001341444">
    <property type="component" value="Unassembled WGS sequence"/>
</dbReference>